<keyword evidence="2" id="KW-1185">Reference proteome</keyword>
<name>A0AAE0AKI8_9ROSI</name>
<dbReference type="Proteomes" id="UP001281410">
    <property type="component" value="Unassembled WGS sequence"/>
</dbReference>
<evidence type="ECO:0000313" key="2">
    <source>
        <dbReference type="Proteomes" id="UP001281410"/>
    </source>
</evidence>
<organism evidence="1 2">
    <name type="scientific">Dipteronia sinensis</name>
    <dbReference type="NCBI Taxonomy" id="43782"/>
    <lineage>
        <taxon>Eukaryota</taxon>
        <taxon>Viridiplantae</taxon>
        <taxon>Streptophyta</taxon>
        <taxon>Embryophyta</taxon>
        <taxon>Tracheophyta</taxon>
        <taxon>Spermatophyta</taxon>
        <taxon>Magnoliopsida</taxon>
        <taxon>eudicotyledons</taxon>
        <taxon>Gunneridae</taxon>
        <taxon>Pentapetalae</taxon>
        <taxon>rosids</taxon>
        <taxon>malvids</taxon>
        <taxon>Sapindales</taxon>
        <taxon>Sapindaceae</taxon>
        <taxon>Hippocastanoideae</taxon>
        <taxon>Acereae</taxon>
        <taxon>Dipteronia</taxon>
    </lineage>
</organism>
<gene>
    <name evidence="1" type="ORF">Dsin_013094</name>
</gene>
<protein>
    <submittedName>
        <fullName evidence="1">Uncharacterized protein</fullName>
    </submittedName>
</protein>
<comment type="caution">
    <text evidence="1">The sequence shown here is derived from an EMBL/GenBank/DDBJ whole genome shotgun (WGS) entry which is preliminary data.</text>
</comment>
<dbReference type="AlphaFoldDB" id="A0AAE0AKI8"/>
<sequence length="97" mass="10881">MKEFENDIKNMEELFKNDIKHLEELSENDIKQELSDNDKRENFTSSTPFLVRETTTNYHTMSLSLTPNLQISSSSSTIFAAAASTTTTSSTTFSGGF</sequence>
<dbReference type="EMBL" id="JANJYJ010000004">
    <property type="protein sequence ID" value="KAK3219124.1"/>
    <property type="molecule type" value="Genomic_DNA"/>
</dbReference>
<evidence type="ECO:0000313" key="1">
    <source>
        <dbReference type="EMBL" id="KAK3219124.1"/>
    </source>
</evidence>
<accession>A0AAE0AKI8</accession>
<reference evidence="1" key="1">
    <citation type="journal article" date="2023" name="Plant J.">
        <title>Genome sequences and population genomics provide insights into the demographic history, inbreeding, and mutation load of two 'living fossil' tree species of Dipteronia.</title>
        <authorList>
            <person name="Feng Y."/>
            <person name="Comes H.P."/>
            <person name="Chen J."/>
            <person name="Zhu S."/>
            <person name="Lu R."/>
            <person name="Zhang X."/>
            <person name="Li P."/>
            <person name="Qiu J."/>
            <person name="Olsen K.M."/>
            <person name="Qiu Y."/>
        </authorList>
    </citation>
    <scope>NUCLEOTIDE SEQUENCE</scope>
    <source>
        <strain evidence="1">NBL</strain>
    </source>
</reference>
<proteinExistence type="predicted"/>